<protein>
    <submittedName>
        <fullName evidence="3">VanZ family protein</fullName>
    </submittedName>
</protein>
<proteinExistence type="predicted"/>
<comment type="caution">
    <text evidence="3">The sequence shown here is derived from an EMBL/GenBank/DDBJ whole genome shotgun (WGS) entry which is preliminary data.</text>
</comment>
<reference evidence="3" key="1">
    <citation type="journal article" date="2021" name="PeerJ">
        <title>Extensive microbial diversity within the chicken gut microbiome revealed by metagenomics and culture.</title>
        <authorList>
            <person name="Gilroy R."/>
            <person name="Ravi A."/>
            <person name="Getino M."/>
            <person name="Pursley I."/>
            <person name="Horton D.L."/>
            <person name="Alikhan N.F."/>
            <person name="Baker D."/>
            <person name="Gharbi K."/>
            <person name="Hall N."/>
            <person name="Watson M."/>
            <person name="Adriaenssens E.M."/>
            <person name="Foster-Nyarko E."/>
            <person name="Jarju S."/>
            <person name="Secka A."/>
            <person name="Antonio M."/>
            <person name="Oren A."/>
            <person name="Chaudhuri R.R."/>
            <person name="La Ragione R."/>
            <person name="Hildebrand F."/>
            <person name="Pallen M.J."/>
        </authorList>
    </citation>
    <scope>NUCLEOTIDE SEQUENCE</scope>
    <source>
        <strain evidence="3">ChiSjej1B19-8411</strain>
    </source>
</reference>
<evidence type="ECO:0000313" key="4">
    <source>
        <dbReference type="Proteomes" id="UP000886817"/>
    </source>
</evidence>
<feature type="transmembrane region" description="Helical" evidence="1">
    <location>
        <begin position="136"/>
        <end position="161"/>
    </location>
</feature>
<dbReference type="EMBL" id="DXEX01000115">
    <property type="protein sequence ID" value="HIX59057.1"/>
    <property type="molecule type" value="Genomic_DNA"/>
</dbReference>
<evidence type="ECO:0000256" key="1">
    <source>
        <dbReference type="SAM" id="Phobius"/>
    </source>
</evidence>
<gene>
    <name evidence="3" type="ORF">IAA45_04990</name>
</gene>
<dbReference type="Proteomes" id="UP000886817">
    <property type="component" value="Unassembled WGS sequence"/>
</dbReference>
<organism evidence="3 4">
    <name type="scientific">Candidatus Blautia gallistercoris</name>
    <dbReference type="NCBI Taxonomy" id="2838490"/>
    <lineage>
        <taxon>Bacteria</taxon>
        <taxon>Bacillati</taxon>
        <taxon>Bacillota</taxon>
        <taxon>Clostridia</taxon>
        <taxon>Lachnospirales</taxon>
        <taxon>Lachnospiraceae</taxon>
        <taxon>Blautia</taxon>
    </lineage>
</organism>
<keyword evidence="1" id="KW-0812">Transmembrane</keyword>
<accession>A0A9D1WJ15</accession>
<feature type="transmembrane region" description="Helical" evidence="1">
    <location>
        <begin position="6"/>
        <end position="25"/>
    </location>
</feature>
<feature type="domain" description="VanZ-like" evidence="2">
    <location>
        <begin position="16"/>
        <end position="153"/>
    </location>
</feature>
<feature type="transmembrane region" description="Helical" evidence="1">
    <location>
        <begin position="83"/>
        <end position="116"/>
    </location>
</feature>
<dbReference type="Pfam" id="PF04892">
    <property type="entry name" value="VanZ"/>
    <property type="match status" value="1"/>
</dbReference>
<reference evidence="3" key="2">
    <citation type="submission" date="2021-04" db="EMBL/GenBank/DDBJ databases">
        <authorList>
            <person name="Gilroy R."/>
        </authorList>
    </citation>
    <scope>NUCLEOTIDE SEQUENCE</scope>
    <source>
        <strain evidence="3">ChiSjej1B19-8411</strain>
    </source>
</reference>
<evidence type="ECO:0000259" key="2">
    <source>
        <dbReference type="Pfam" id="PF04892"/>
    </source>
</evidence>
<dbReference type="InterPro" id="IPR006976">
    <property type="entry name" value="VanZ-like"/>
</dbReference>
<dbReference type="AlphaFoldDB" id="A0A9D1WJ15"/>
<evidence type="ECO:0000313" key="3">
    <source>
        <dbReference type="EMBL" id="HIX59057.1"/>
    </source>
</evidence>
<keyword evidence="1" id="KW-0472">Membrane</keyword>
<keyword evidence="1" id="KW-1133">Transmembrane helix</keyword>
<sequence>MKKAILFLLKPFSFLPAILIMYLIFSFSGQTGEVSANLSYRVSVKIVETGNEILDLGMDSDTVSYYAERIHPKVRKIAHMTEYFVLAIAVSFPLYVYGLRGILLLILAGGICVGFACLDEFHQSFVAGRGPSKRDVLIDSIGIFIGIMVVRIFCWTTLRLLPGGGSGKKSH</sequence>
<name>A0A9D1WJ15_9FIRM</name>
<dbReference type="NCBIfam" id="NF037970">
    <property type="entry name" value="vanZ_1"/>
    <property type="match status" value="1"/>
</dbReference>